<feature type="chain" id="PRO_5014420137" evidence="3">
    <location>
        <begin position="20"/>
        <end position="466"/>
    </location>
</feature>
<dbReference type="PANTHER" id="PTHR43649">
    <property type="entry name" value="ARABINOSE-BINDING PROTEIN-RELATED"/>
    <property type="match status" value="1"/>
</dbReference>
<reference evidence="4 5" key="1">
    <citation type="journal article" date="2017" name="J. Antimicrob. Chemother.">
        <title>Characterization of the population structure, drug resistance mechanisms and plasmids of the community-associated Enterobacter cloacae complex in China.</title>
        <authorList>
            <person name="Zhou K."/>
            <person name="Yu W."/>
            <person name="Cao X."/>
            <person name="Shen P."/>
            <person name="Lu H."/>
            <person name="Luo Q."/>
            <person name="Rossen J.W.A."/>
            <person name="Xiao Y."/>
        </authorList>
    </citation>
    <scope>NUCLEOTIDE SEQUENCE [LARGE SCALE GENOMIC DNA]</scope>
    <source>
        <strain evidence="4 5">ECC904</strain>
    </source>
</reference>
<dbReference type="GO" id="GO:0030288">
    <property type="term" value="C:outer membrane-bounded periplasmic space"/>
    <property type="evidence" value="ECO:0007669"/>
    <property type="project" value="UniProtKB-ARBA"/>
</dbReference>
<dbReference type="Gene3D" id="3.40.190.10">
    <property type="entry name" value="Periplasmic binding protein-like II"/>
    <property type="match status" value="2"/>
</dbReference>
<dbReference type="RefSeq" id="WP_047716672.1">
    <property type="nucleotide sequence ID" value="NZ_NEEW01000006.1"/>
</dbReference>
<organism evidence="4 5">
    <name type="scientific">Enterobacter hormaechei</name>
    <dbReference type="NCBI Taxonomy" id="158836"/>
    <lineage>
        <taxon>Bacteria</taxon>
        <taxon>Pseudomonadati</taxon>
        <taxon>Pseudomonadota</taxon>
        <taxon>Gammaproteobacteria</taxon>
        <taxon>Enterobacterales</taxon>
        <taxon>Enterobacteriaceae</taxon>
        <taxon>Enterobacter</taxon>
        <taxon>Enterobacter cloacae complex</taxon>
    </lineage>
</organism>
<dbReference type="Proteomes" id="UP000229974">
    <property type="component" value="Unassembled WGS sequence"/>
</dbReference>
<dbReference type="STRING" id="299766.BFV68_16750"/>
<protein>
    <submittedName>
        <fullName evidence="4">ABC transporter substrate-binding protein</fullName>
    </submittedName>
</protein>
<dbReference type="OrthoDB" id="9760563at2"/>
<dbReference type="SUPFAM" id="SSF53850">
    <property type="entry name" value="Periplasmic binding protein-like II"/>
    <property type="match status" value="1"/>
</dbReference>
<gene>
    <name evidence="4" type="ORF">B9Q30_12875</name>
</gene>
<dbReference type="InterPro" id="IPR006059">
    <property type="entry name" value="SBP"/>
</dbReference>
<dbReference type="Pfam" id="PF01547">
    <property type="entry name" value="SBP_bac_1"/>
    <property type="match status" value="1"/>
</dbReference>
<feature type="signal peptide" evidence="3">
    <location>
        <begin position="1"/>
        <end position="19"/>
    </location>
</feature>
<accession>A0A2J0PX49</accession>
<evidence type="ECO:0000256" key="2">
    <source>
        <dbReference type="ARBA" id="ARBA00008520"/>
    </source>
</evidence>
<keyword evidence="3" id="KW-0732">Signal</keyword>
<dbReference type="EMBL" id="NEEW01000006">
    <property type="protein sequence ID" value="PJD84055.1"/>
    <property type="molecule type" value="Genomic_DNA"/>
</dbReference>
<comment type="caution">
    <text evidence="4">The sequence shown here is derived from an EMBL/GenBank/DDBJ whole genome shotgun (WGS) entry which is preliminary data.</text>
</comment>
<comment type="similarity">
    <text evidence="2">Belongs to the bacterial solute-binding protein 1 family.</text>
</comment>
<dbReference type="PANTHER" id="PTHR43649:SF12">
    <property type="entry name" value="DIACETYLCHITOBIOSE BINDING PROTEIN DASA"/>
    <property type="match status" value="1"/>
</dbReference>
<evidence type="ECO:0000256" key="3">
    <source>
        <dbReference type="SAM" id="SignalP"/>
    </source>
</evidence>
<proteinExistence type="inferred from homology"/>
<dbReference type="AlphaFoldDB" id="A0A2J0PX49"/>
<dbReference type="InterPro" id="IPR050490">
    <property type="entry name" value="Bact_solute-bd_prot1"/>
</dbReference>
<evidence type="ECO:0000313" key="5">
    <source>
        <dbReference type="Proteomes" id="UP000229974"/>
    </source>
</evidence>
<comment type="subcellular location">
    <subcellularLocation>
        <location evidence="1">Periplasm</location>
    </subcellularLocation>
</comment>
<name>A0A2J0PX49_9ENTR</name>
<evidence type="ECO:0000313" key="4">
    <source>
        <dbReference type="EMBL" id="PJD84055.1"/>
    </source>
</evidence>
<sequence>MKLFTAIACGLLLCQAAWAEPVTIRIVEKDLLTTNREDVAHIQRIEQALARQGHDIHIEIVNLSSSGYSDVLNVMLLSGTIPDLIYFNGSNQKMVEQGILEDWRPWIAQTRYLKEALWPHNRLRLQNHPTLLYVFPLRARQPVIREDWLQKSGFSASPKTLAEYVTLFNAIHAGDYNGDGKTDSWGITSEKDLRDLDGFMNPAFGIHATWLKDEQGKLINAQISPQERSKLEFYHSLYQKGLLSSQYITTNWELKEDEFYTGKVGVVSVSSPGNVGVYQEKMRQIHPDATLTLLDPPEGPAGKGLAATDVSMETRGFAMSSLSKHKKEVMILLDFLASPEGQMMEQMGFENTHYVRKGNTINVTPKINAWYPRFIQAANWKPPVEWRTPAMLRYIDNSQRYFTADNAFIFPASFAAAIDSTSSIYNQWAYQFVSGKASFDQWDQYVSAWKAAGGNAMTEYAEEKLK</sequence>
<evidence type="ECO:0000256" key="1">
    <source>
        <dbReference type="ARBA" id="ARBA00004418"/>
    </source>
</evidence>